<dbReference type="CDD" id="cd09272">
    <property type="entry name" value="RNase_HI_RT_Ty1"/>
    <property type="match status" value="1"/>
</dbReference>
<name>A0A8T2U388_CERRI</name>
<dbReference type="Proteomes" id="UP000825935">
    <property type="component" value="Chromosome 9"/>
</dbReference>
<dbReference type="AlphaFoldDB" id="A0A8T2U388"/>
<dbReference type="PANTHER" id="PTHR11439">
    <property type="entry name" value="GAG-POL-RELATED RETROTRANSPOSON"/>
    <property type="match status" value="1"/>
</dbReference>
<accession>A0A8T2U388</accession>
<comment type="caution">
    <text evidence="1">The sequence shown here is derived from an EMBL/GenBank/DDBJ whole genome shotgun (WGS) entry which is preliminary data.</text>
</comment>
<protein>
    <submittedName>
        <fullName evidence="1">Uncharacterized protein</fullName>
    </submittedName>
</protein>
<organism evidence="1 2">
    <name type="scientific">Ceratopteris richardii</name>
    <name type="common">Triangle waterfern</name>
    <dbReference type="NCBI Taxonomy" id="49495"/>
    <lineage>
        <taxon>Eukaryota</taxon>
        <taxon>Viridiplantae</taxon>
        <taxon>Streptophyta</taxon>
        <taxon>Embryophyta</taxon>
        <taxon>Tracheophyta</taxon>
        <taxon>Polypodiopsida</taxon>
        <taxon>Polypodiidae</taxon>
        <taxon>Polypodiales</taxon>
        <taxon>Pteridineae</taxon>
        <taxon>Pteridaceae</taxon>
        <taxon>Parkerioideae</taxon>
        <taxon>Ceratopteris</taxon>
    </lineage>
</organism>
<proteinExistence type="predicted"/>
<dbReference type="OMA" id="NCVHHES"/>
<reference evidence="1" key="1">
    <citation type="submission" date="2021-08" db="EMBL/GenBank/DDBJ databases">
        <title>WGS assembly of Ceratopteris richardii.</title>
        <authorList>
            <person name="Marchant D.B."/>
            <person name="Chen G."/>
            <person name="Jenkins J."/>
            <person name="Shu S."/>
            <person name="Leebens-Mack J."/>
            <person name="Grimwood J."/>
            <person name="Schmutz J."/>
            <person name="Soltis P."/>
            <person name="Soltis D."/>
            <person name="Chen Z.-H."/>
        </authorList>
    </citation>
    <scope>NUCLEOTIDE SEQUENCE</scope>
    <source>
        <strain evidence="1">Whitten #5841</strain>
        <tissue evidence="1">Leaf</tissue>
    </source>
</reference>
<dbReference type="EMBL" id="CM035414">
    <property type="protein sequence ID" value="KAH7429742.1"/>
    <property type="molecule type" value="Genomic_DNA"/>
</dbReference>
<evidence type="ECO:0000313" key="2">
    <source>
        <dbReference type="Proteomes" id="UP000825935"/>
    </source>
</evidence>
<dbReference type="OrthoDB" id="1727749at2759"/>
<dbReference type="PANTHER" id="PTHR11439:SF467">
    <property type="entry name" value="INTEGRASE CATALYTIC DOMAIN-CONTAINING PROTEIN"/>
    <property type="match status" value="1"/>
</dbReference>
<evidence type="ECO:0000313" key="1">
    <source>
        <dbReference type="EMBL" id="KAH7429742.1"/>
    </source>
</evidence>
<sequence length="268" mass="29852">MTKIPYQSAVGSLMYAMVATRPDIAFAVGVVSRYMSNPGKKHWEAVKMILRYLSGSKDKCLCLGRGKASIIGYTDSDYACCVDNRKSTSGYIFHFAGGAISWRSRLQECTTVSTTEAEYVAASEACKEALWLSRLACDMGLPQHVRHLLSDSQSAIALAKNPVYHAKTKHIEVRYHFIRDCLATESIILEKVHTRDNAADVLTKALPKDSFRHCCHLIGGYLILDLTQSLVYCVTCPSSGRYSLYTYTQVFFIILSFFSHSYSGHIGL</sequence>
<keyword evidence="2" id="KW-1185">Reference proteome</keyword>
<gene>
    <name evidence="1" type="ORF">KP509_09G063700</name>
</gene>